<dbReference type="RefSeq" id="WP_051986959.1">
    <property type="nucleotide sequence ID" value="NZ_JACOOO010000004.1"/>
</dbReference>
<evidence type="ECO:0000256" key="2">
    <source>
        <dbReference type="ARBA" id="ARBA00022670"/>
    </source>
</evidence>
<comment type="caution">
    <text evidence="6">The sequence shown here is derived from an EMBL/GenBank/DDBJ whole genome shotgun (WGS) entry which is preliminary data.</text>
</comment>
<keyword evidence="4" id="KW-1133">Transmembrane helix</keyword>
<dbReference type="SUPFAM" id="SSF50494">
    <property type="entry name" value="Trypsin-like serine proteases"/>
    <property type="match status" value="1"/>
</dbReference>
<dbReference type="Pfam" id="PF13180">
    <property type="entry name" value="PDZ_2"/>
    <property type="match status" value="1"/>
</dbReference>
<dbReference type="Gene3D" id="2.40.10.10">
    <property type="entry name" value="Trypsin-like serine proteases"/>
    <property type="match status" value="2"/>
</dbReference>
<feature type="transmembrane region" description="Helical" evidence="4">
    <location>
        <begin position="67"/>
        <end position="86"/>
    </location>
</feature>
<name>A0ABR7D8L6_9CLOT</name>
<organism evidence="6 7">
    <name type="scientific">Clostridium hominis</name>
    <dbReference type="NCBI Taxonomy" id="2763036"/>
    <lineage>
        <taxon>Bacteria</taxon>
        <taxon>Bacillati</taxon>
        <taxon>Bacillota</taxon>
        <taxon>Clostridia</taxon>
        <taxon>Eubacteriales</taxon>
        <taxon>Clostridiaceae</taxon>
        <taxon>Clostridium</taxon>
    </lineage>
</organism>
<evidence type="ECO:0000256" key="3">
    <source>
        <dbReference type="ARBA" id="ARBA00022801"/>
    </source>
</evidence>
<evidence type="ECO:0000256" key="1">
    <source>
        <dbReference type="ARBA" id="ARBA00010541"/>
    </source>
</evidence>
<dbReference type="InterPro" id="IPR051201">
    <property type="entry name" value="Chloro_Bact_Ser_Proteases"/>
</dbReference>
<dbReference type="EMBL" id="JACOOO010000004">
    <property type="protein sequence ID" value="MBC5627724.1"/>
    <property type="molecule type" value="Genomic_DNA"/>
</dbReference>
<feature type="domain" description="PDZ" evidence="5">
    <location>
        <begin position="411"/>
        <end position="491"/>
    </location>
</feature>
<reference evidence="6 7" key="1">
    <citation type="submission" date="2020-08" db="EMBL/GenBank/DDBJ databases">
        <title>Genome public.</title>
        <authorList>
            <person name="Liu C."/>
            <person name="Sun Q."/>
        </authorList>
    </citation>
    <scope>NUCLEOTIDE SEQUENCE [LARGE SCALE GENOMIC DNA]</scope>
    <source>
        <strain evidence="6 7">NSJ-6</strain>
    </source>
</reference>
<keyword evidence="7" id="KW-1185">Reference proteome</keyword>
<evidence type="ECO:0000313" key="6">
    <source>
        <dbReference type="EMBL" id="MBC5627724.1"/>
    </source>
</evidence>
<sequence>MEKKFDHNGFEDKNIDNNLNGDEILIDEDDLHDDNIDYRRDYDEYYKKVIEEVVSDLNKKNRKKNKILFTAVTCASLFAFSCGLIANNHLNNRVLASTQDMKYELNNKDNNQDKDKLLRDEELNNKEDKVEKKENLSIEEVVKLVSPSVVTITVTSQGNMFTQPKSGVGTGFIVDENGTVVTNYHVIEGATSIVITFKDGTEVTGKVIATSKKDDLAILDIVEEVEVPGIAELSQDDELNAGQEIVAIGNPLGKEFSGTVTRGIISAPTRRITMDGVEKEFIQIDAAINPGNSGGPLINLKGEIIGVNTAKQSGENVEGIGFAVSIKYVRAILENPENYINEEGQNSLVQYPDNYQYGEQPGGGYQGGDYPYGDQQGGYPFGGQAGDYSGDYPYGGNSGQYPYGGYSNEEQYRGEQNSSGIKLGIQIVEKENQIVVVGVEGGSVAERTGIQVNDIIVGIKGVQITSANELKAQLSLLQSGDSIELNVQRNGEVITLSAII</sequence>
<dbReference type="PANTHER" id="PTHR43343">
    <property type="entry name" value="PEPTIDASE S12"/>
    <property type="match status" value="1"/>
</dbReference>
<evidence type="ECO:0000256" key="4">
    <source>
        <dbReference type="SAM" id="Phobius"/>
    </source>
</evidence>
<evidence type="ECO:0000313" key="7">
    <source>
        <dbReference type="Proteomes" id="UP000596929"/>
    </source>
</evidence>
<dbReference type="PRINTS" id="PR00834">
    <property type="entry name" value="PROTEASES2C"/>
</dbReference>
<accession>A0ABR7D8L6</accession>
<gene>
    <name evidence="6" type="ORF">H8S20_02345</name>
</gene>
<dbReference type="SUPFAM" id="SSF50156">
    <property type="entry name" value="PDZ domain-like"/>
    <property type="match status" value="1"/>
</dbReference>
<dbReference type="InterPro" id="IPR001940">
    <property type="entry name" value="Peptidase_S1C"/>
</dbReference>
<keyword evidence="4" id="KW-0812">Transmembrane</keyword>
<dbReference type="InterPro" id="IPR036034">
    <property type="entry name" value="PDZ_sf"/>
</dbReference>
<protein>
    <submittedName>
        <fullName evidence="6">Trypsin-like peptidase domain-containing protein</fullName>
    </submittedName>
</protein>
<dbReference type="InterPro" id="IPR043504">
    <property type="entry name" value="Peptidase_S1_PA_chymotrypsin"/>
</dbReference>
<dbReference type="PANTHER" id="PTHR43343:SF3">
    <property type="entry name" value="PROTEASE DO-LIKE 8, CHLOROPLASTIC"/>
    <property type="match status" value="1"/>
</dbReference>
<dbReference type="Proteomes" id="UP000596929">
    <property type="component" value="Unassembled WGS sequence"/>
</dbReference>
<dbReference type="Gene3D" id="2.30.42.10">
    <property type="match status" value="1"/>
</dbReference>
<evidence type="ECO:0000259" key="5">
    <source>
        <dbReference type="PROSITE" id="PS50106"/>
    </source>
</evidence>
<keyword evidence="2" id="KW-0645">Protease</keyword>
<proteinExistence type="inferred from homology"/>
<dbReference type="InterPro" id="IPR001478">
    <property type="entry name" value="PDZ"/>
</dbReference>
<dbReference type="Pfam" id="PF13365">
    <property type="entry name" value="Trypsin_2"/>
    <property type="match status" value="1"/>
</dbReference>
<dbReference type="SMART" id="SM00228">
    <property type="entry name" value="PDZ"/>
    <property type="match status" value="1"/>
</dbReference>
<comment type="similarity">
    <text evidence="1">Belongs to the peptidase S1C family.</text>
</comment>
<keyword evidence="4" id="KW-0472">Membrane</keyword>
<dbReference type="InterPro" id="IPR009003">
    <property type="entry name" value="Peptidase_S1_PA"/>
</dbReference>
<dbReference type="PROSITE" id="PS50106">
    <property type="entry name" value="PDZ"/>
    <property type="match status" value="1"/>
</dbReference>
<keyword evidence="3" id="KW-0378">Hydrolase</keyword>